<dbReference type="Proteomes" id="UP000245764">
    <property type="component" value="Chromosome 2"/>
</dbReference>
<evidence type="ECO:0000313" key="1">
    <source>
        <dbReference type="EMBL" id="SMR46443.1"/>
    </source>
</evidence>
<name>A0A2H1FYN9_ZYMTR</name>
<accession>A0A2H1FYN9</accession>
<sequence>MEPSFLGLPGELRNRMYELVLTEGDDNTREAVELEQSWFNSAFGLIHVNRECIYPLEPLAITGLPLVSKTIRRESLRLYYSLNKFYFQTEYLKSKHKDRIVRRLEEWADHVGREQARDIRDVTISLASLKGQSGPASIDWDHMRQMRSLFHPHGCVRIRFCLDGNGTALFVLGSRASMLQELDRLAELWCWTWQRMRRYDEQEARRVAQWYKQDVAKLFMGMPETI</sequence>
<organism evidence="1 2">
    <name type="scientific">Zymoseptoria tritici ST99CH_1E4</name>
    <dbReference type="NCBI Taxonomy" id="1276532"/>
    <lineage>
        <taxon>Eukaryota</taxon>
        <taxon>Fungi</taxon>
        <taxon>Dikarya</taxon>
        <taxon>Ascomycota</taxon>
        <taxon>Pezizomycotina</taxon>
        <taxon>Dothideomycetes</taxon>
        <taxon>Dothideomycetidae</taxon>
        <taxon>Mycosphaerellales</taxon>
        <taxon>Mycosphaerellaceae</taxon>
        <taxon>Zymoseptoria</taxon>
    </lineage>
</organism>
<proteinExistence type="predicted"/>
<dbReference type="InterPro" id="IPR038883">
    <property type="entry name" value="AN11006-like"/>
</dbReference>
<gene>
    <name evidence="1" type="ORF">ZT1E4_G3061</name>
</gene>
<dbReference type="AlphaFoldDB" id="A0A2H1FYN9"/>
<protein>
    <submittedName>
        <fullName evidence="1">Uncharacterized protein</fullName>
    </submittedName>
</protein>
<evidence type="ECO:0000313" key="2">
    <source>
        <dbReference type="Proteomes" id="UP000245764"/>
    </source>
</evidence>
<dbReference type="PANTHER" id="PTHR42085">
    <property type="entry name" value="F-BOX DOMAIN-CONTAINING PROTEIN"/>
    <property type="match status" value="1"/>
</dbReference>
<dbReference type="PANTHER" id="PTHR42085:SF1">
    <property type="entry name" value="F-BOX DOMAIN-CONTAINING PROTEIN"/>
    <property type="match status" value="1"/>
</dbReference>
<reference evidence="2" key="1">
    <citation type="submission" date="2017-05" db="EMBL/GenBank/DDBJ databases">
        <authorList>
            <person name="Song R."/>
            <person name="Chenine A.L."/>
            <person name="Ruprecht R.M."/>
        </authorList>
    </citation>
    <scope>NUCLEOTIDE SEQUENCE [LARGE SCALE GENOMIC DNA]</scope>
</reference>
<dbReference type="EMBL" id="LT854254">
    <property type="protein sequence ID" value="SMR46443.1"/>
    <property type="molecule type" value="Genomic_DNA"/>
</dbReference>